<evidence type="ECO:0000313" key="2">
    <source>
        <dbReference type="Proteomes" id="UP001054945"/>
    </source>
</evidence>
<sequence>MVETGFGFHVEVFTLSRIHKQRRKTVSKVDTPKSALNGDKDVQEKSGIIMGLGRNHILNEIDSSSNLSVLEEYLPLNNSSDEKLMSKVPVSMSKNKTPIVLRLQNKTSRSERYAKEDEPNLGQLSNIVSCSQPTLCAIDQVSNVPESSSGLVSKTLPQHISTPQLSPADGFLKRFRKSFAVRFKKKTEAESNSSNAAAQIALKPVPEPMCNSKEPTDIPHEKHPSNAENECTAVIKDQLTIPSDTENYCGAVDTNQLQTPSNAENSCSTSNRSLSPSPFHVENNCGAVEKKPATITI</sequence>
<organism evidence="1 2">
    <name type="scientific">Caerostris extrusa</name>
    <name type="common">Bark spider</name>
    <name type="synonym">Caerostris bankana</name>
    <dbReference type="NCBI Taxonomy" id="172846"/>
    <lineage>
        <taxon>Eukaryota</taxon>
        <taxon>Metazoa</taxon>
        <taxon>Ecdysozoa</taxon>
        <taxon>Arthropoda</taxon>
        <taxon>Chelicerata</taxon>
        <taxon>Arachnida</taxon>
        <taxon>Araneae</taxon>
        <taxon>Araneomorphae</taxon>
        <taxon>Entelegynae</taxon>
        <taxon>Araneoidea</taxon>
        <taxon>Araneidae</taxon>
        <taxon>Caerostris</taxon>
    </lineage>
</organism>
<proteinExistence type="predicted"/>
<gene>
    <name evidence="1" type="primary">ARHGEF9</name>
    <name evidence="1" type="ORF">CEXT_277861</name>
</gene>
<keyword evidence="2" id="KW-1185">Reference proteome</keyword>
<dbReference type="EMBL" id="BPLR01009668">
    <property type="protein sequence ID" value="GIY33673.1"/>
    <property type="molecule type" value="Genomic_DNA"/>
</dbReference>
<dbReference type="Proteomes" id="UP001054945">
    <property type="component" value="Unassembled WGS sequence"/>
</dbReference>
<name>A0AAV4SGY5_CAEEX</name>
<comment type="caution">
    <text evidence="1">The sequence shown here is derived from an EMBL/GenBank/DDBJ whole genome shotgun (WGS) entry which is preliminary data.</text>
</comment>
<protein>
    <submittedName>
        <fullName evidence="1">Rho guanine nucleotide exchange factor 9</fullName>
    </submittedName>
</protein>
<evidence type="ECO:0000313" key="1">
    <source>
        <dbReference type="EMBL" id="GIY33673.1"/>
    </source>
</evidence>
<reference evidence="1 2" key="1">
    <citation type="submission" date="2021-06" db="EMBL/GenBank/DDBJ databases">
        <title>Caerostris extrusa draft genome.</title>
        <authorList>
            <person name="Kono N."/>
            <person name="Arakawa K."/>
        </authorList>
    </citation>
    <scope>NUCLEOTIDE SEQUENCE [LARGE SCALE GENOMIC DNA]</scope>
</reference>
<dbReference type="AlphaFoldDB" id="A0AAV4SGY5"/>
<accession>A0AAV4SGY5</accession>